<name>A0A4R3NJP5_9GAMM</name>
<dbReference type="OrthoDB" id="6455512at2"/>
<dbReference type="EMBL" id="SMAS01000012">
    <property type="protein sequence ID" value="TCT29298.1"/>
    <property type="molecule type" value="Genomic_DNA"/>
</dbReference>
<keyword evidence="1" id="KW-0812">Transmembrane</keyword>
<reference evidence="2 3" key="1">
    <citation type="submission" date="2019-03" db="EMBL/GenBank/DDBJ databases">
        <title>Genomic analyses of the natural microbiome of Caenorhabditis elegans.</title>
        <authorList>
            <person name="Samuel B."/>
        </authorList>
    </citation>
    <scope>NUCLEOTIDE SEQUENCE [LARGE SCALE GENOMIC DNA]</scope>
    <source>
        <strain evidence="2 3">JUb102</strain>
    </source>
</reference>
<comment type="caution">
    <text evidence="2">The sequence shown here is derived from an EMBL/GenBank/DDBJ whole genome shotgun (WGS) entry which is preliminary data.</text>
</comment>
<evidence type="ECO:0000256" key="1">
    <source>
        <dbReference type="SAM" id="Phobius"/>
    </source>
</evidence>
<evidence type="ECO:0000313" key="3">
    <source>
        <dbReference type="Proteomes" id="UP000295055"/>
    </source>
</evidence>
<evidence type="ECO:0008006" key="4">
    <source>
        <dbReference type="Google" id="ProtNLM"/>
    </source>
</evidence>
<keyword evidence="1" id="KW-1133">Transmembrane helix</keyword>
<dbReference type="Proteomes" id="UP000295055">
    <property type="component" value="Unassembled WGS sequence"/>
</dbReference>
<gene>
    <name evidence="2" type="ORF">EC835_11228</name>
</gene>
<dbReference type="RefSeq" id="WP_132497190.1">
    <property type="nucleotide sequence ID" value="NZ_SMAS01000012.1"/>
</dbReference>
<keyword evidence="1" id="KW-0472">Membrane</keyword>
<proteinExistence type="predicted"/>
<sequence>MNNHFAAFWYRPLWQQYLTIPLILVVGITAGYTFIWQDKRNQWADLQQNSSALRLQNQASSQFFAQNPTRVWLEQELASFPSNEEITLDPHFFVLHLQQLIANYNIVLNQLQPSDPLNSQYQLEIQGKFKDLLEFMQSLTHTLPQQHWQFSDVILTTKNQQLTANLSLTFIKDEHPNEQN</sequence>
<dbReference type="AlphaFoldDB" id="A0A4R3NJP5"/>
<feature type="transmembrane region" description="Helical" evidence="1">
    <location>
        <begin position="14"/>
        <end position="35"/>
    </location>
</feature>
<evidence type="ECO:0000313" key="2">
    <source>
        <dbReference type="EMBL" id="TCT29298.1"/>
    </source>
</evidence>
<protein>
    <recommendedName>
        <fullName evidence="4">Pilus assembly protein HofO</fullName>
    </recommendedName>
</protein>
<accession>A0A4R3NJP5</accession>
<organism evidence="2 3">
    <name type="scientific">Providencia alcalifaciens</name>
    <dbReference type="NCBI Taxonomy" id="126385"/>
    <lineage>
        <taxon>Bacteria</taxon>
        <taxon>Pseudomonadati</taxon>
        <taxon>Pseudomonadota</taxon>
        <taxon>Gammaproteobacteria</taxon>
        <taxon>Enterobacterales</taxon>
        <taxon>Morganellaceae</taxon>
        <taxon>Providencia</taxon>
    </lineage>
</organism>